<feature type="transmembrane region" description="Helical" evidence="13">
    <location>
        <begin position="533"/>
        <end position="555"/>
    </location>
</feature>
<dbReference type="Proteomes" id="UP000700334">
    <property type="component" value="Unassembled WGS sequence"/>
</dbReference>
<feature type="transmembrane region" description="Helical" evidence="13">
    <location>
        <begin position="57"/>
        <end position="75"/>
    </location>
</feature>
<dbReference type="InterPro" id="IPR000725">
    <property type="entry name" value="Olfact_rcpt"/>
</dbReference>
<evidence type="ECO:0000313" key="16">
    <source>
        <dbReference type="Proteomes" id="UP000700334"/>
    </source>
</evidence>
<keyword evidence="8 12" id="KW-0297">G-protein coupled receptor</keyword>
<evidence type="ECO:0000259" key="14">
    <source>
        <dbReference type="PROSITE" id="PS50262"/>
    </source>
</evidence>
<gene>
    <name evidence="15" type="ORF">J0S82_019447</name>
</gene>
<dbReference type="FunFam" id="1.20.1070.10:FF:000001">
    <property type="entry name" value="Olfactory receptor"/>
    <property type="match status" value="1"/>
</dbReference>
<evidence type="ECO:0000256" key="12">
    <source>
        <dbReference type="RuleBase" id="RU000688"/>
    </source>
</evidence>
<dbReference type="Pfam" id="PF13853">
    <property type="entry name" value="7tm_4"/>
    <property type="match status" value="2"/>
</dbReference>
<feature type="transmembrane region" description="Helical" evidence="13">
    <location>
        <begin position="465"/>
        <end position="487"/>
    </location>
</feature>
<feature type="domain" description="G-protein coupled receptors family 1 profile" evidence="14">
    <location>
        <begin position="38"/>
        <end position="287"/>
    </location>
</feature>
<comment type="similarity">
    <text evidence="12">Belongs to the G-protein coupled receptor 1 family.</text>
</comment>
<dbReference type="Gene3D" id="1.20.1070.10">
    <property type="entry name" value="Rhodopsin 7-helix transmembrane proteins"/>
    <property type="match status" value="3"/>
</dbReference>
<keyword evidence="5 12" id="KW-0812">Transmembrane</keyword>
<evidence type="ECO:0000256" key="6">
    <source>
        <dbReference type="ARBA" id="ARBA00022725"/>
    </source>
</evidence>
<dbReference type="PANTHER" id="PTHR26453">
    <property type="entry name" value="OLFACTORY RECEPTOR"/>
    <property type="match status" value="1"/>
</dbReference>
<dbReference type="SUPFAM" id="SSF81321">
    <property type="entry name" value="Family A G protein-coupled receptor-like"/>
    <property type="match status" value="3"/>
</dbReference>
<feature type="non-terminal residue" evidence="15">
    <location>
        <position position="887"/>
    </location>
</feature>
<dbReference type="GO" id="GO:0005886">
    <property type="term" value="C:plasma membrane"/>
    <property type="evidence" value="ECO:0007669"/>
    <property type="project" value="UniProtKB-SubCell"/>
</dbReference>
<keyword evidence="3" id="KW-1003">Cell membrane</keyword>
<sequence>VNHLHVFKWEQATRHGDRDTQAALFVLFLIMYLLTVLGNFLIVLLIRLDSRLHTPMYFFLTNLSLVDVSYATSIVPQMLVHFLAGQKVIPHVSCAAQMFFSLSFGGIEFVLLTVMAYDRYVAVCNPLRYSVIMHGGLCKRLAVTSWVSGSVNSLMHTTITFQLPMCTNKFIDHISCEILAVIRLACVDISSNEAAIMVSSIILLMTPFCLVLLSYVRIISAILKIRSTEGRKKAFHTCASHLTVVALCYGMAICTYIQPRSSPSVLQEKLISLFYAILTPMLNPMIYSLRNKEVKGAWQKLKLIGREKQTRIILLGLSSDWDTQLFLFVLFLAIVPSLVGSVISTALSHRRSFTSCILQPIPFPSCTFQGLISLAMGSVEFILLGSTAYDHYVALCHIYSHHAYRTVPGTGWQLLDGWFHKFTVYLILHCVVQLYVSLALGGSELFLLGAMAYDRYMAVCYPLHYTVIMYGSLCLQLAGDCLVAGFMNSLMETSSPSGFLCVTMFLITLSVRRWHRIVASILCICSTQECSKAFGTCASHLTVVSMCFGATILTICGHSKPPQRKRKRRAKPCVSNMEVENQTRVNEFILVGFPGSPGMRASVFLMFLVAYILTVAENVIIILLVQQNRPLHKPMYFFLANLSFLETWYISVTVPKLLFSFWSTNNSISFNHCMTQLYFFIALMCTECVLLAAMAYDRYVAICHPLHYHTIMSHGLCFRLALGSWAIGFGISLAKIYFISRLSFCGPNVINHFFCDISPVLNLSCTDMSLAELVDFVLALVIFLFPLSITVLSYGCILVTVLRMPTGKQKAFATCGSHLVVVTIFYSATIFMYARPRAIHAFNMNKVISIFYAIVTPALNPFIYCLRNREFKEALKKLTNCRVRQSD</sequence>
<organism evidence="15 16">
    <name type="scientific">Galemys pyrenaicus</name>
    <name type="common">Iberian desman</name>
    <name type="synonym">Pyrenean desman</name>
    <dbReference type="NCBI Taxonomy" id="202257"/>
    <lineage>
        <taxon>Eukaryota</taxon>
        <taxon>Metazoa</taxon>
        <taxon>Chordata</taxon>
        <taxon>Craniata</taxon>
        <taxon>Vertebrata</taxon>
        <taxon>Euteleostomi</taxon>
        <taxon>Mammalia</taxon>
        <taxon>Eutheria</taxon>
        <taxon>Laurasiatheria</taxon>
        <taxon>Eulipotyphla</taxon>
        <taxon>Talpidae</taxon>
        <taxon>Galemys</taxon>
    </lineage>
</organism>
<feature type="transmembrane region" description="Helical" evidence="13">
    <location>
        <begin position="237"/>
        <end position="258"/>
    </location>
</feature>
<name>A0A8J6A7M3_GALPY</name>
<feature type="transmembrane region" description="Helical" evidence="13">
    <location>
        <begin position="194"/>
        <end position="216"/>
    </location>
</feature>
<evidence type="ECO:0000256" key="10">
    <source>
        <dbReference type="ARBA" id="ARBA00023170"/>
    </source>
</evidence>
<keyword evidence="10 12" id="KW-0675">Receptor</keyword>
<dbReference type="CDD" id="cd15429">
    <property type="entry name" value="7tmA_OR2F-like"/>
    <property type="match status" value="1"/>
</dbReference>
<dbReference type="PROSITE" id="PS50262">
    <property type="entry name" value="G_PROTEIN_RECEP_F1_2"/>
    <property type="match status" value="2"/>
</dbReference>
<comment type="subcellular location">
    <subcellularLocation>
        <location evidence="2">Cell membrane</location>
        <topology evidence="2">Multi-pass membrane protein</topology>
    </subcellularLocation>
</comment>
<feature type="transmembrane region" description="Helical" evidence="13">
    <location>
        <begin position="493"/>
        <end position="512"/>
    </location>
</feature>
<evidence type="ECO:0000256" key="3">
    <source>
        <dbReference type="ARBA" id="ARBA00022475"/>
    </source>
</evidence>
<evidence type="ECO:0000256" key="9">
    <source>
        <dbReference type="ARBA" id="ARBA00023136"/>
    </source>
</evidence>
<feature type="transmembrane region" description="Helical" evidence="13">
    <location>
        <begin position="603"/>
        <end position="625"/>
    </location>
</feature>
<dbReference type="PRINTS" id="PR00245">
    <property type="entry name" value="OLFACTORYR"/>
</dbReference>
<keyword evidence="16" id="KW-1185">Reference proteome</keyword>
<feature type="transmembrane region" description="Helical" evidence="13">
    <location>
        <begin position="716"/>
        <end position="738"/>
    </location>
</feature>
<feature type="transmembrane region" description="Helical" evidence="13">
    <location>
        <begin position="422"/>
        <end position="453"/>
    </location>
</feature>
<keyword evidence="6" id="KW-0552">Olfaction</keyword>
<dbReference type="EMBL" id="JAGFMF010011695">
    <property type="protein sequence ID" value="KAG8515868.1"/>
    <property type="molecule type" value="Genomic_DNA"/>
</dbReference>
<evidence type="ECO:0000256" key="7">
    <source>
        <dbReference type="ARBA" id="ARBA00022989"/>
    </source>
</evidence>
<dbReference type="GO" id="GO:0004984">
    <property type="term" value="F:olfactory receptor activity"/>
    <property type="evidence" value="ECO:0007669"/>
    <property type="project" value="InterPro"/>
</dbReference>
<dbReference type="PROSITE" id="PS00237">
    <property type="entry name" value="G_PROTEIN_RECEP_F1_1"/>
    <property type="match status" value="2"/>
</dbReference>
<dbReference type="InterPro" id="IPR000276">
    <property type="entry name" value="GPCR_Rhodpsn"/>
</dbReference>
<feature type="transmembrane region" description="Helical" evidence="13">
    <location>
        <begin position="677"/>
        <end position="696"/>
    </location>
</feature>
<dbReference type="InterPro" id="IPR017452">
    <property type="entry name" value="GPCR_Rhodpsn_7TM"/>
</dbReference>
<feature type="transmembrane region" description="Helical" evidence="13">
    <location>
        <begin position="325"/>
        <end position="347"/>
    </location>
</feature>
<dbReference type="PRINTS" id="PR00237">
    <property type="entry name" value="GPCRRHODOPSN"/>
</dbReference>
<keyword evidence="9 13" id="KW-0472">Membrane</keyword>
<keyword evidence="7 13" id="KW-1133">Transmembrane helix</keyword>
<dbReference type="FunFam" id="1.20.1070.10:FF:000005">
    <property type="entry name" value="Olfactory receptor"/>
    <property type="match status" value="1"/>
</dbReference>
<evidence type="ECO:0000256" key="11">
    <source>
        <dbReference type="ARBA" id="ARBA00023224"/>
    </source>
</evidence>
<evidence type="ECO:0000256" key="1">
    <source>
        <dbReference type="ARBA" id="ARBA00003929"/>
    </source>
</evidence>
<evidence type="ECO:0000313" key="15">
    <source>
        <dbReference type="EMBL" id="KAG8515868.1"/>
    </source>
</evidence>
<feature type="transmembrane region" description="Helical" evidence="13">
    <location>
        <begin position="22"/>
        <end position="45"/>
    </location>
</feature>
<feature type="transmembrane region" description="Helical" evidence="13">
    <location>
        <begin position="637"/>
        <end position="657"/>
    </location>
</feature>
<feature type="transmembrane region" description="Helical" evidence="13">
    <location>
        <begin position="95"/>
        <end position="117"/>
    </location>
</feature>
<accession>A0A8J6A7M3</accession>
<keyword evidence="11 12" id="KW-0807">Transducer</keyword>
<feature type="transmembrane region" description="Helical" evidence="13">
    <location>
        <begin position="846"/>
        <end position="866"/>
    </location>
</feature>
<dbReference type="GO" id="GO:0004930">
    <property type="term" value="F:G protein-coupled receptor activity"/>
    <property type="evidence" value="ECO:0007669"/>
    <property type="project" value="UniProtKB-KW"/>
</dbReference>
<evidence type="ECO:0000256" key="2">
    <source>
        <dbReference type="ARBA" id="ARBA00004651"/>
    </source>
</evidence>
<feature type="transmembrane region" description="Helical" evidence="13">
    <location>
        <begin position="811"/>
        <end position="834"/>
    </location>
</feature>
<dbReference type="AlphaFoldDB" id="A0A8J6A7M3"/>
<comment type="function">
    <text evidence="1">Putative odorant or sperm cell receptor.</text>
</comment>
<evidence type="ECO:0000256" key="5">
    <source>
        <dbReference type="ARBA" id="ARBA00022692"/>
    </source>
</evidence>
<evidence type="ECO:0000256" key="8">
    <source>
        <dbReference type="ARBA" id="ARBA00023040"/>
    </source>
</evidence>
<evidence type="ECO:0000256" key="4">
    <source>
        <dbReference type="ARBA" id="ARBA00022606"/>
    </source>
</evidence>
<proteinExistence type="inferred from homology"/>
<comment type="caution">
    <text evidence="15">The sequence shown here is derived from an EMBL/GenBank/DDBJ whole genome shotgun (WGS) entry which is preliminary data.</text>
</comment>
<protein>
    <submittedName>
        <fullName evidence="15">Olfactory receptor 6B1</fullName>
    </submittedName>
</protein>
<feature type="domain" description="G-protein coupled receptors family 1 profile" evidence="14">
    <location>
        <begin position="617"/>
        <end position="864"/>
    </location>
</feature>
<feature type="transmembrane region" description="Helical" evidence="13">
    <location>
        <begin position="776"/>
        <end position="799"/>
    </location>
</feature>
<reference evidence="15" key="1">
    <citation type="journal article" date="2021" name="Evol. Appl.">
        <title>The genome of the Pyrenean desman and the effects of bottlenecks and inbreeding on the genomic landscape of an endangered species.</title>
        <authorList>
            <person name="Escoda L."/>
            <person name="Castresana J."/>
        </authorList>
    </citation>
    <scope>NUCLEOTIDE SEQUENCE</scope>
    <source>
        <strain evidence="15">IBE-C5619</strain>
    </source>
</reference>
<evidence type="ECO:0000256" key="13">
    <source>
        <dbReference type="SAM" id="Phobius"/>
    </source>
</evidence>
<dbReference type="CDD" id="cd15224">
    <property type="entry name" value="7tmA_OR6B-like"/>
    <property type="match status" value="1"/>
</dbReference>
<dbReference type="OrthoDB" id="9419183at2759"/>
<keyword evidence="4" id="KW-0716">Sensory transduction</keyword>